<keyword evidence="1" id="KW-0472">Membrane</keyword>
<dbReference type="AlphaFoldDB" id="A0A3P6FYS1"/>
<dbReference type="EMBL" id="LR031878">
    <property type="protein sequence ID" value="VDD50575.1"/>
    <property type="molecule type" value="Genomic_DNA"/>
</dbReference>
<keyword evidence="1" id="KW-1133">Transmembrane helix</keyword>
<sequence length="106" mass="12235">MLEGDCRSPVESLYKGYISILVVCLRFPISYTLIRLLVWDYLIRRTSLIMIKLVIQKPLLILTNSLPSGSRNFRSSNQICSSSQEILRASEHPQGKHLAWFLQIKK</sequence>
<protein>
    <submittedName>
        <fullName evidence="2">Uncharacterized protein</fullName>
    </submittedName>
</protein>
<evidence type="ECO:0000256" key="1">
    <source>
        <dbReference type="SAM" id="Phobius"/>
    </source>
</evidence>
<keyword evidence="1" id="KW-0812">Transmembrane</keyword>
<feature type="transmembrane region" description="Helical" evidence="1">
    <location>
        <begin position="17"/>
        <end position="42"/>
    </location>
</feature>
<reference evidence="2" key="1">
    <citation type="submission" date="2018-11" db="EMBL/GenBank/DDBJ databases">
        <authorList>
            <consortium name="Genoscope - CEA"/>
            <person name="William W."/>
        </authorList>
    </citation>
    <scope>NUCLEOTIDE SEQUENCE</scope>
</reference>
<gene>
    <name evidence="2" type="ORF">BOLC1T02964H</name>
</gene>
<name>A0A3P6FYS1_BRAOL</name>
<accession>A0A3P6FYS1</accession>
<proteinExistence type="predicted"/>
<evidence type="ECO:0000313" key="2">
    <source>
        <dbReference type="EMBL" id="VDD50575.1"/>
    </source>
</evidence>
<organism evidence="2">
    <name type="scientific">Brassica oleracea</name>
    <name type="common">Wild cabbage</name>
    <dbReference type="NCBI Taxonomy" id="3712"/>
    <lineage>
        <taxon>Eukaryota</taxon>
        <taxon>Viridiplantae</taxon>
        <taxon>Streptophyta</taxon>
        <taxon>Embryophyta</taxon>
        <taxon>Tracheophyta</taxon>
        <taxon>Spermatophyta</taxon>
        <taxon>Magnoliopsida</taxon>
        <taxon>eudicotyledons</taxon>
        <taxon>Gunneridae</taxon>
        <taxon>Pentapetalae</taxon>
        <taxon>rosids</taxon>
        <taxon>malvids</taxon>
        <taxon>Brassicales</taxon>
        <taxon>Brassicaceae</taxon>
        <taxon>Brassiceae</taxon>
        <taxon>Brassica</taxon>
    </lineage>
</organism>